<reference evidence="1" key="1">
    <citation type="submission" date="2016-11" db="EMBL/GenBank/DDBJ databases">
        <title>The genome sequence of Colletotrichum cuscutae.</title>
        <authorList>
            <person name="Baroncelli R."/>
        </authorList>
    </citation>
    <scope>NUCLEOTIDE SEQUENCE</scope>
    <source>
        <strain evidence="1">IMI 304802</strain>
    </source>
</reference>
<evidence type="ECO:0000313" key="2">
    <source>
        <dbReference type="Proteomes" id="UP001239213"/>
    </source>
</evidence>
<protein>
    <submittedName>
        <fullName evidence="1">Uncharacterized protein</fullName>
    </submittedName>
</protein>
<organism evidence="1 2">
    <name type="scientific">Colletotrichum cuscutae</name>
    <dbReference type="NCBI Taxonomy" id="1209917"/>
    <lineage>
        <taxon>Eukaryota</taxon>
        <taxon>Fungi</taxon>
        <taxon>Dikarya</taxon>
        <taxon>Ascomycota</taxon>
        <taxon>Pezizomycotina</taxon>
        <taxon>Sordariomycetes</taxon>
        <taxon>Hypocreomycetidae</taxon>
        <taxon>Glomerellales</taxon>
        <taxon>Glomerellaceae</taxon>
        <taxon>Colletotrichum</taxon>
        <taxon>Colletotrichum acutatum species complex</taxon>
    </lineage>
</organism>
<dbReference type="EMBL" id="MPDP01000024">
    <property type="protein sequence ID" value="KAK1493749.1"/>
    <property type="molecule type" value="Genomic_DNA"/>
</dbReference>
<dbReference type="Proteomes" id="UP001239213">
    <property type="component" value="Unassembled WGS sequence"/>
</dbReference>
<comment type="caution">
    <text evidence="1">The sequence shown here is derived from an EMBL/GenBank/DDBJ whole genome shotgun (WGS) entry which is preliminary data.</text>
</comment>
<sequence length="176" mass="18920">MMSWPPEFRCALGGPQSFVHTDSRSWPLGSRVTAPDVPGPEFKGRYRGTKSLDLKIPNRPLQNSGGYPTSAPMIPHIAPCSMFNDAAVTQGCSQSDARHPRGSRGFEGPVVVMSSTPSSEVEYQESFCCSYLHVSDKPSPRITISILVETGSAANDQGSPIVLSASKELALRVNVL</sequence>
<evidence type="ECO:0000313" key="1">
    <source>
        <dbReference type="EMBL" id="KAK1493749.1"/>
    </source>
</evidence>
<gene>
    <name evidence="1" type="ORF">CCUS01_03050</name>
</gene>
<accession>A0AAI9YAX1</accession>
<dbReference type="AlphaFoldDB" id="A0AAI9YAX1"/>
<proteinExistence type="predicted"/>
<keyword evidence="2" id="KW-1185">Reference proteome</keyword>
<name>A0AAI9YAX1_9PEZI</name>